<evidence type="ECO:0000313" key="3">
    <source>
        <dbReference type="Proteomes" id="UP000193642"/>
    </source>
</evidence>
<dbReference type="OrthoDB" id="201515at2759"/>
<dbReference type="InterPro" id="IPR039703">
    <property type="entry name" value="Nta1"/>
</dbReference>
<gene>
    <name evidence="2" type="ORF">BCR33DRAFT_681308</name>
</gene>
<sequence length="282" mass="31358">MKLGLLQFAPVLGDIDGNLAKADLLLHDAQAKAGDFSLLLFPEMIVTGYVFESRDQVEAIVDAAEKAALDWAMRTSQRFNCSVQIGTPRRASQTSLRNSILLIDINNQQQQQTPLFYDKHFLYTTDEIWADEGPNFTTTSLQLLKPPRAPTTIALGICMDINPYRFESPFEKFEFATFHRNSSADLLSCSMAWVLSPDEDLPRDKRTPLMGTINYWATRMTPVILAKEKRVIMAVCNRTGGENGTDFCGSSCVLAFENGGAKLLGVLGYTEEGLLVVDTDRD</sequence>
<evidence type="ECO:0000259" key="1">
    <source>
        <dbReference type="PROSITE" id="PS50263"/>
    </source>
</evidence>
<proteinExistence type="predicted"/>
<keyword evidence="3" id="KW-1185">Reference proteome</keyword>
<dbReference type="Gene3D" id="3.60.110.10">
    <property type="entry name" value="Carbon-nitrogen hydrolase"/>
    <property type="match status" value="1"/>
</dbReference>
<feature type="domain" description="CN hydrolase" evidence="1">
    <location>
        <begin position="1"/>
        <end position="281"/>
    </location>
</feature>
<dbReference type="InterPro" id="IPR036526">
    <property type="entry name" value="C-N_Hydrolase_sf"/>
</dbReference>
<dbReference type="PROSITE" id="PS50263">
    <property type="entry name" value="CN_HYDROLASE"/>
    <property type="match status" value="1"/>
</dbReference>
<reference evidence="2 3" key="1">
    <citation type="submission" date="2016-07" db="EMBL/GenBank/DDBJ databases">
        <title>Pervasive Adenine N6-methylation of Active Genes in Fungi.</title>
        <authorList>
            <consortium name="DOE Joint Genome Institute"/>
            <person name="Mondo S.J."/>
            <person name="Dannebaum R.O."/>
            <person name="Kuo R.C."/>
            <person name="Labutti K."/>
            <person name="Haridas S."/>
            <person name="Kuo A."/>
            <person name="Salamov A."/>
            <person name="Ahrendt S.R."/>
            <person name="Lipzen A."/>
            <person name="Sullivan W."/>
            <person name="Andreopoulos W.B."/>
            <person name="Clum A."/>
            <person name="Lindquist E."/>
            <person name="Daum C."/>
            <person name="Ramamoorthy G.K."/>
            <person name="Gryganskyi A."/>
            <person name="Culley D."/>
            <person name="Magnuson J.K."/>
            <person name="James T.Y."/>
            <person name="O'Malley M.A."/>
            <person name="Stajich J.E."/>
            <person name="Spatafora J.W."/>
            <person name="Visel A."/>
            <person name="Grigoriev I.V."/>
        </authorList>
    </citation>
    <scope>NUCLEOTIDE SEQUENCE [LARGE SCALE GENOMIC DNA]</scope>
    <source>
        <strain evidence="2 3">JEL800</strain>
    </source>
</reference>
<evidence type="ECO:0000313" key="2">
    <source>
        <dbReference type="EMBL" id="ORY40382.1"/>
    </source>
</evidence>
<dbReference type="PANTHER" id="PTHR11750:SF26">
    <property type="entry name" value="PROTEIN N-TERMINAL AMIDASE"/>
    <property type="match status" value="1"/>
</dbReference>
<comment type="caution">
    <text evidence="2">The sequence shown here is derived from an EMBL/GenBank/DDBJ whole genome shotgun (WGS) entry which is preliminary data.</text>
</comment>
<dbReference type="Pfam" id="PF00795">
    <property type="entry name" value="CN_hydrolase"/>
    <property type="match status" value="1"/>
</dbReference>
<dbReference type="GO" id="GO:0070773">
    <property type="term" value="F:protein-N-terminal glutamine amidohydrolase activity"/>
    <property type="evidence" value="ECO:0007669"/>
    <property type="project" value="InterPro"/>
</dbReference>
<dbReference type="GO" id="GO:0030163">
    <property type="term" value="P:protein catabolic process"/>
    <property type="evidence" value="ECO:0007669"/>
    <property type="project" value="TreeGrafter"/>
</dbReference>
<accession>A0A1Y2C019</accession>
<organism evidence="2 3">
    <name type="scientific">Rhizoclosmatium globosum</name>
    <dbReference type="NCBI Taxonomy" id="329046"/>
    <lineage>
        <taxon>Eukaryota</taxon>
        <taxon>Fungi</taxon>
        <taxon>Fungi incertae sedis</taxon>
        <taxon>Chytridiomycota</taxon>
        <taxon>Chytridiomycota incertae sedis</taxon>
        <taxon>Chytridiomycetes</taxon>
        <taxon>Chytridiales</taxon>
        <taxon>Chytriomycetaceae</taxon>
        <taxon>Rhizoclosmatium</taxon>
    </lineage>
</organism>
<dbReference type="EMBL" id="MCGO01000035">
    <property type="protein sequence ID" value="ORY40382.1"/>
    <property type="molecule type" value="Genomic_DNA"/>
</dbReference>
<protein>
    <submittedName>
        <fullName evidence="2">Carbon-nitrogen hydrolase</fullName>
    </submittedName>
</protein>
<dbReference type="InterPro" id="IPR003010">
    <property type="entry name" value="C-N_Hydrolase"/>
</dbReference>
<dbReference type="STRING" id="329046.A0A1Y2C019"/>
<dbReference type="SUPFAM" id="SSF56317">
    <property type="entry name" value="Carbon-nitrogen hydrolase"/>
    <property type="match status" value="1"/>
</dbReference>
<name>A0A1Y2C019_9FUNG</name>
<dbReference type="AlphaFoldDB" id="A0A1Y2C019"/>
<dbReference type="GO" id="GO:0008418">
    <property type="term" value="F:protein-N-terminal asparagine amidohydrolase activity"/>
    <property type="evidence" value="ECO:0007669"/>
    <property type="project" value="InterPro"/>
</dbReference>
<dbReference type="PANTHER" id="PTHR11750">
    <property type="entry name" value="PROTEIN N-TERMINAL AMIDASE"/>
    <property type="match status" value="1"/>
</dbReference>
<dbReference type="Proteomes" id="UP000193642">
    <property type="component" value="Unassembled WGS sequence"/>
</dbReference>
<keyword evidence="2" id="KW-0378">Hydrolase</keyword>